<dbReference type="PANTHER" id="PTHR36873">
    <property type="entry name" value="HYPOTHETICAL GENE SUPPORTED BY BC079057"/>
    <property type="match status" value="1"/>
</dbReference>
<proteinExistence type="predicted"/>
<dbReference type="Proteomes" id="UP001652642">
    <property type="component" value="Chromosome 4"/>
</dbReference>
<dbReference type="PANTHER" id="PTHR36873:SF1">
    <property type="entry name" value="HYPOTHETICAL GENE SUPPORTED BY BC079057"/>
    <property type="match status" value="1"/>
</dbReference>
<name>A0ABM5G8A5_9SAUR</name>
<feature type="region of interest" description="Disordered" evidence="1">
    <location>
        <begin position="304"/>
        <end position="345"/>
    </location>
</feature>
<dbReference type="GeneID" id="140701285"/>
<gene>
    <name evidence="3" type="primary">C4H1orf141</name>
</gene>
<reference evidence="3" key="1">
    <citation type="submission" date="2025-08" db="UniProtKB">
        <authorList>
            <consortium name="RefSeq"/>
        </authorList>
    </citation>
    <scope>IDENTIFICATION</scope>
</reference>
<evidence type="ECO:0000256" key="1">
    <source>
        <dbReference type="SAM" id="MobiDB-lite"/>
    </source>
</evidence>
<feature type="compositionally biased region" description="Polar residues" evidence="1">
    <location>
        <begin position="332"/>
        <end position="341"/>
    </location>
</feature>
<accession>A0ABM5G8A5</accession>
<organism evidence="2 3">
    <name type="scientific">Pogona vitticeps</name>
    <name type="common">central bearded dragon</name>
    <dbReference type="NCBI Taxonomy" id="103695"/>
    <lineage>
        <taxon>Eukaryota</taxon>
        <taxon>Metazoa</taxon>
        <taxon>Chordata</taxon>
        <taxon>Craniata</taxon>
        <taxon>Vertebrata</taxon>
        <taxon>Euteleostomi</taxon>
        <taxon>Lepidosauria</taxon>
        <taxon>Squamata</taxon>
        <taxon>Bifurcata</taxon>
        <taxon>Unidentata</taxon>
        <taxon>Episquamata</taxon>
        <taxon>Toxicofera</taxon>
        <taxon>Iguania</taxon>
        <taxon>Acrodonta</taxon>
        <taxon>Agamidae</taxon>
        <taxon>Amphibolurinae</taxon>
        <taxon>Pogona</taxon>
    </lineage>
</organism>
<dbReference type="InterPro" id="IPR027847">
    <property type="entry name" value="DUF4545"/>
</dbReference>
<sequence>MDLKKKAYIPLCIEDEIEKPDAKVVIAGCPKKSHITVKMSESFPVLHHNEEYMEKYVLNRWLALYGNKAFYDINKRGEVCTHLNPVLQNNYDETIAIIENRKSPPSKVTAKKKKKPNFSGKPKHITIRILSVEKAPCYVPLSSQKTAPFLQKTHRRITRTVSRHNIVGRHIQQKKPESNKDILMVHGVNSQSNKYPHIASSVLVSRVKSQLPIFLDKQFTSVEELRQKGRMIFVDYIPISKPIPIHPSGEELLDQASNSAIVGDCTKLRPMEISQSEMYHQNTFEQKQVGERKSGDIDLTAQEHLSSIQKSSERSSRSTPSLSLRGFEAEENNSPGAQKSGTLVKHSEEKHIALTHCPVISIPTAQFETSELHRHQNVQEFNDI</sequence>
<keyword evidence="2" id="KW-1185">Reference proteome</keyword>
<dbReference type="Pfam" id="PF15078">
    <property type="entry name" value="DUF4545"/>
    <property type="match status" value="1"/>
</dbReference>
<dbReference type="RefSeq" id="XP_072853889.1">
    <property type="nucleotide sequence ID" value="XM_072997788.1"/>
</dbReference>
<protein>
    <submittedName>
        <fullName evidence="3">Uncharacterized protein C1orf141 homolog</fullName>
    </submittedName>
</protein>
<evidence type="ECO:0000313" key="2">
    <source>
        <dbReference type="Proteomes" id="UP001652642"/>
    </source>
</evidence>
<evidence type="ECO:0000313" key="3">
    <source>
        <dbReference type="RefSeq" id="XP_072853889.1"/>
    </source>
</evidence>